<keyword evidence="3" id="KW-1185">Reference proteome</keyword>
<proteinExistence type="predicted"/>
<sequence length="166" mass="17234">MAPTGKGKASRGRGGGRSGVNIRSLCGLNKPKCIECGNVAPASRDSDADFHVEDSKITLNVCLSKQGEGGEIFFAGTQCKKHMDTDSKPEQQASQIRIANLERLVMYWKESDPAFAAFVASQPQPTAPANTQAANATTTNTTATANAPATAPTGTVAATTTPSSSF</sequence>
<protein>
    <submittedName>
        <fullName evidence="2">Predicted protein</fullName>
    </submittedName>
</protein>
<evidence type="ECO:0000256" key="1">
    <source>
        <dbReference type="SAM" id="MobiDB-lite"/>
    </source>
</evidence>
<reference evidence="3" key="1">
    <citation type="journal article" date="2011" name="Nat. Genet.">
        <title>The Arabidopsis lyrata genome sequence and the basis of rapid genome size change.</title>
        <authorList>
            <person name="Hu T.T."/>
            <person name="Pattyn P."/>
            <person name="Bakker E.G."/>
            <person name="Cao J."/>
            <person name="Cheng J.-F."/>
            <person name="Clark R.M."/>
            <person name="Fahlgren N."/>
            <person name="Fawcett J.A."/>
            <person name="Grimwood J."/>
            <person name="Gundlach H."/>
            <person name="Haberer G."/>
            <person name="Hollister J.D."/>
            <person name="Ossowski S."/>
            <person name="Ottilar R.P."/>
            <person name="Salamov A.A."/>
            <person name="Schneeberger K."/>
            <person name="Spannagl M."/>
            <person name="Wang X."/>
            <person name="Yang L."/>
            <person name="Nasrallah M.E."/>
            <person name="Bergelson J."/>
            <person name="Carrington J.C."/>
            <person name="Gaut B.S."/>
            <person name="Schmutz J."/>
            <person name="Mayer K.F.X."/>
            <person name="Van de Peer Y."/>
            <person name="Grigoriev I.V."/>
            <person name="Nordborg M."/>
            <person name="Weigel D."/>
            <person name="Guo Y.-L."/>
        </authorList>
    </citation>
    <scope>NUCLEOTIDE SEQUENCE [LARGE SCALE GENOMIC DNA]</scope>
    <source>
        <strain evidence="3">cv. MN47</strain>
    </source>
</reference>
<feature type="region of interest" description="Disordered" evidence="1">
    <location>
        <begin position="125"/>
        <end position="166"/>
    </location>
</feature>
<name>D7KJG3_ARALL</name>
<evidence type="ECO:0000313" key="3">
    <source>
        <dbReference type="Proteomes" id="UP000008694"/>
    </source>
</evidence>
<dbReference type="Gramene" id="scaffold_105039.1">
    <property type="protein sequence ID" value="scaffold_105039.1"/>
    <property type="gene ID" value="scaffold_105039.1"/>
</dbReference>
<dbReference type="STRING" id="81972.D7KJG3"/>
<dbReference type="EMBL" id="GL348713">
    <property type="protein sequence ID" value="EFH67951.1"/>
    <property type="molecule type" value="Genomic_DNA"/>
</dbReference>
<organism evidence="3">
    <name type="scientific">Arabidopsis lyrata subsp. lyrata</name>
    <name type="common">Lyre-leaved rock-cress</name>
    <dbReference type="NCBI Taxonomy" id="81972"/>
    <lineage>
        <taxon>Eukaryota</taxon>
        <taxon>Viridiplantae</taxon>
        <taxon>Streptophyta</taxon>
        <taxon>Embryophyta</taxon>
        <taxon>Tracheophyta</taxon>
        <taxon>Spermatophyta</taxon>
        <taxon>Magnoliopsida</taxon>
        <taxon>eudicotyledons</taxon>
        <taxon>Gunneridae</taxon>
        <taxon>Pentapetalae</taxon>
        <taxon>rosids</taxon>
        <taxon>malvids</taxon>
        <taxon>Brassicales</taxon>
        <taxon>Brassicaceae</taxon>
        <taxon>Camelineae</taxon>
        <taxon>Arabidopsis</taxon>
    </lineage>
</organism>
<gene>
    <name evidence="2" type="ORF">ARALYDRAFT_892245</name>
</gene>
<dbReference type="AlphaFoldDB" id="D7KJG3"/>
<dbReference type="Proteomes" id="UP000008694">
    <property type="component" value="Unassembled WGS sequence"/>
</dbReference>
<accession>D7KJG3</accession>
<dbReference type="eggNOG" id="KOG1971">
    <property type="taxonomic scope" value="Eukaryota"/>
</dbReference>
<dbReference type="HOGENOM" id="CLU_136418_0_0_1"/>
<evidence type="ECO:0000313" key="2">
    <source>
        <dbReference type="EMBL" id="EFH67951.1"/>
    </source>
</evidence>